<gene>
    <name evidence="8" type="ORF">NPRO_18790</name>
</gene>
<dbReference type="PANTHER" id="PTHR43133">
    <property type="entry name" value="RNA POLYMERASE ECF-TYPE SIGMA FACTO"/>
    <property type="match status" value="1"/>
</dbReference>
<dbReference type="Proteomes" id="UP000662873">
    <property type="component" value="Chromosome"/>
</dbReference>
<reference evidence="8" key="1">
    <citation type="journal article" name="DNA Res.">
        <title>The physiological potential of anammox bacteria as revealed by their core genome structure.</title>
        <authorList>
            <person name="Okubo T."/>
            <person name="Toyoda A."/>
            <person name="Fukuhara K."/>
            <person name="Uchiyama I."/>
            <person name="Harigaya Y."/>
            <person name="Kuroiwa M."/>
            <person name="Suzuki T."/>
            <person name="Murakami Y."/>
            <person name="Suwa Y."/>
            <person name="Takami H."/>
        </authorList>
    </citation>
    <scope>NUCLEOTIDE SEQUENCE</scope>
    <source>
        <strain evidence="8">317325-2</strain>
    </source>
</reference>
<dbReference type="Pfam" id="PF04542">
    <property type="entry name" value="Sigma70_r2"/>
    <property type="match status" value="1"/>
</dbReference>
<dbReference type="Gene3D" id="1.10.1740.10">
    <property type="match status" value="1"/>
</dbReference>
<dbReference type="InterPro" id="IPR039425">
    <property type="entry name" value="RNA_pol_sigma-70-like"/>
</dbReference>
<evidence type="ECO:0000313" key="9">
    <source>
        <dbReference type="Proteomes" id="UP000662873"/>
    </source>
</evidence>
<dbReference type="Gene3D" id="1.10.10.10">
    <property type="entry name" value="Winged helix-like DNA-binding domain superfamily/Winged helix DNA-binding domain"/>
    <property type="match status" value="1"/>
</dbReference>
<dbReference type="InterPro" id="IPR014284">
    <property type="entry name" value="RNA_pol_sigma-70_dom"/>
</dbReference>
<evidence type="ECO:0000256" key="3">
    <source>
        <dbReference type="ARBA" id="ARBA00023082"/>
    </source>
</evidence>
<keyword evidence="5" id="KW-0804">Transcription</keyword>
<evidence type="ECO:0000256" key="4">
    <source>
        <dbReference type="ARBA" id="ARBA00023125"/>
    </source>
</evidence>
<dbReference type="NCBIfam" id="TIGR02937">
    <property type="entry name" value="sigma70-ECF"/>
    <property type="match status" value="1"/>
</dbReference>
<accession>A0A809SEW7</accession>
<evidence type="ECO:0000259" key="7">
    <source>
        <dbReference type="Pfam" id="PF08281"/>
    </source>
</evidence>
<dbReference type="AlphaFoldDB" id="A0A809SEW7"/>
<feature type="domain" description="RNA polymerase sigma-70 region 2" evidence="6">
    <location>
        <begin position="36"/>
        <end position="102"/>
    </location>
</feature>
<comment type="similarity">
    <text evidence="1">Belongs to the sigma-70 factor family. ECF subfamily.</text>
</comment>
<dbReference type="SUPFAM" id="SSF88946">
    <property type="entry name" value="Sigma2 domain of RNA polymerase sigma factors"/>
    <property type="match status" value="1"/>
</dbReference>
<dbReference type="InterPro" id="IPR013325">
    <property type="entry name" value="RNA_pol_sigma_r2"/>
</dbReference>
<dbReference type="CDD" id="cd06171">
    <property type="entry name" value="Sigma70_r4"/>
    <property type="match status" value="1"/>
</dbReference>
<dbReference type="GO" id="GO:0006352">
    <property type="term" value="P:DNA-templated transcription initiation"/>
    <property type="evidence" value="ECO:0007669"/>
    <property type="project" value="InterPro"/>
</dbReference>
<keyword evidence="4" id="KW-0238">DNA-binding</keyword>
<dbReference type="InterPro" id="IPR013324">
    <property type="entry name" value="RNA_pol_sigma_r3/r4-like"/>
</dbReference>
<keyword evidence="3" id="KW-0731">Sigma factor</keyword>
<dbReference type="GO" id="GO:0003677">
    <property type="term" value="F:DNA binding"/>
    <property type="evidence" value="ECO:0007669"/>
    <property type="project" value="UniProtKB-KW"/>
</dbReference>
<evidence type="ECO:0000256" key="5">
    <source>
        <dbReference type="ARBA" id="ARBA00023163"/>
    </source>
</evidence>
<dbReference type="InterPro" id="IPR036388">
    <property type="entry name" value="WH-like_DNA-bd_sf"/>
</dbReference>
<name>A0A809SEW7_9BACT</name>
<proteinExistence type="inferred from homology"/>
<evidence type="ECO:0000256" key="2">
    <source>
        <dbReference type="ARBA" id="ARBA00023015"/>
    </source>
</evidence>
<evidence type="ECO:0000313" key="8">
    <source>
        <dbReference type="EMBL" id="BBO24284.1"/>
    </source>
</evidence>
<feature type="domain" description="RNA polymerase sigma factor 70 region 4 type 2" evidence="7">
    <location>
        <begin position="124"/>
        <end position="174"/>
    </location>
</feature>
<dbReference type="Pfam" id="PF08281">
    <property type="entry name" value="Sigma70_r4_2"/>
    <property type="match status" value="1"/>
</dbReference>
<organism evidence="8 9">
    <name type="scientific">Candidatus Nitrosymbiomonas proteolyticus</name>
    <dbReference type="NCBI Taxonomy" id="2608984"/>
    <lineage>
        <taxon>Bacteria</taxon>
        <taxon>Bacillati</taxon>
        <taxon>Armatimonadota</taxon>
        <taxon>Armatimonadota incertae sedis</taxon>
        <taxon>Candidatus Nitrosymbiomonas</taxon>
    </lineage>
</organism>
<dbReference type="KEGG" id="npy:NPRO_18790"/>
<evidence type="ECO:0000259" key="6">
    <source>
        <dbReference type="Pfam" id="PF04542"/>
    </source>
</evidence>
<dbReference type="InterPro" id="IPR013249">
    <property type="entry name" value="RNA_pol_sigma70_r4_t2"/>
</dbReference>
<dbReference type="GO" id="GO:0016987">
    <property type="term" value="F:sigma factor activity"/>
    <property type="evidence" value="ECO:0007669"/>
    <property type="project" value="UniProtKB-KW"/>
</dbReference>
<sequence length="185" mass="21497">MLEVRLTATSKADAIADELQWVSRCREGDETALSHLIARHRNRLIRTASNLLRDRHEAEDVSQEAFLKAFREIRRLRDDRAFSGFLYRICVRLCMDRLRVKRPEPAEFDSVQDHEGGAVESRVVIEKILGQLPPDLRATLVLREIEQFSYEEVAEVMGVPIGTVRSRLHTARERFRKLWIEAMAE</sequence>
<dbReference type="InterPro" id="IPR007627">
    <property type="entry name" value="RNA_pol_sigma70_r2"/>
</dbReference>
<dbReference type="EMBL" id="AP021858">
    <property type="protein sequence ID" value="BBO24284.1"/>
    <property type="molecule type" value="Genomic_DNA"/>
</dbReference>
<keyword evidence="2" id="KW-0805">Transcription regulation</keyword>
<dbReference type="SUPFAM" id="SSF88659">
    <property type="entry name" value="Sigma3 and sigma4 domains of RNA polymerase sigma factors"/>
    <property type="match status" value="1"/>
</dbReference>
<protein>
    <submittedName>
        <fullName evidence="8">RNA polymerase sigma factor, sigma-70 family</fullName>
    </submittedName>
</protein>
<evidence type="ECO:0000256" key="1">
    <source>
        <dbReference type="ARBA" id="ARBA00010641"/>
    </source>
</evidence>
<dbReference type="PANTHER" id="PTHR43133:SF8">
    <property type="entry name" value="RNA POLYMERASE SIGMA FACTOR HI_1459-RELATED"/>
    <property type="match status" value="1"/>
</dbReference>